<dbReference type="GO" id="GO:0005975">
    <property type="term" value="P:carbohydrate metabolic process"/>
    <property type="evidence" value="ECO:0007669"/>
    <property type="project" value="InterPro"/>
</dbReference>
<accession>A0A939HBU7</accession>
<evidence type="ECO:0000259" key="6">
    <source>
        <dbReference type="Pfam" id="PF00933"/>
    </source>
</evidence>
<gene>
    <name evidence="7" type="ORF">J3A84_11085</name>
</gene>
<dbReference type="InterPro" id="IPR050226">
    <property type="entry name" value="NagZ_Beta-hexosaminidase"/>
</dbReference>
<dbReference type="GO" id="GO:0009254">
    <property type="term" value="P:peptidoglycan turnover"/>
    <property type="evidence" value="ECO:0007669"/>
    <property type="project" value="TreeGrafter"/>
</dbReference>
<keyword evidence="2" id="KW-0378">Hydrolase</keyword>
<keyword evidence="5" id="KW-0812">Transmembrane</keyword>
<feature type="region of interest" description="Disordered" evidence="4">
    <location>
        <begin position="84"/>
        <end position="103"/>
    </location>
</feature>
<dbReference type="InterPro" id="IPR036962">
    <property type="entry name" value="Glyco_hydro_3_N_sf"/>
</dbReference>
<proteinExistence type="inferred from homology"/>
<dbReference type="AlphaFoldDB" id="A0A939HBU7"/>
<dbReference type="GO" id="GO:0004553">
    <property type="term" value="F:hydrolase activity, hydrolyzing O-glycosyl compounds"/>
    <property type="evidence" value="ECO:0007669"/>
    <property type="project" value="InterPro"/>
</dbReference>
<evidence type="ECO:0000256" key="3">
    <source>
        <dbReference type="ARBA" id="ARBA00023295"/>
    </source>
</evidence>
<dbReference type="Proteomes" id="UP000664218">
    <property type="component" value="Unassembled WGS sequence"/>
</dbReference>
<feature type="region of interest" description="Disordered" evidence="4">
    <location>
        <begin position="31"/>
        <end position="52"/>
    </location>
</feature>
<comment type="caution">
    <text evidence="7">The sequence shown here is derived from an EMBL/GenBank/DDBJ whole genome shotgun (WGS) entry which is preliminary data.</text>
</comment>
<organism evidence="7 8">
    <name type="scientific">Proteiniclasticum aestuarii</name>
    <dbReference type="NCBI Taxonomy" id="2817862"/>
    <lineage>
        <taxon>Bacteria</taxon>
        <taxon>Bacillati</taxon>
        <taxon>Bacillota</taxon>
        <taxon>Clostridia</taxon>
        <taxon>Eubacteriales</taxon>
        <taxon>Clostridiaceae</taxon>
        <taxon>Proteiniclasticum</taxon>
    </lineage>
</organism>
<evidence type="ECO:0000256" key="5">
    <source>
        <dbReference type="SAM" id="Phobius"/>
    </source>
</evidence>
<dbReference type="Pfam" id="PF14172">
    <property type="entry name" value="DUF4309"/>
    <property type="match status" value="1"/>
</dbReference>
<evidence type="ECO:0000256" key="1">
    <source>
        <dbReference type="ARBA" id="ARBA00005336"/>
    </source>
</evidence>
<dbReference type="Pfam" id="PF00933">
    <property type="entry name" value="Glyco_hydro_3"/>
    <property type="match status" value="1"/>
</dbReference>
<keyword evidence="5" id="KW-1133">Transmembrane helix</keyword>
<feature type="compositionally biased region" description="Basic and acidic residues" evidence="4">
    <location>
        <begin position="84"/>
        <end position="93"/>
    </location>
</feature>
<dbReference type="InterPro" id="IPR001764">
    <property type="entry name" value="Glyco_hydro_3_N"/>
</dbReference>
<name>A0A939HBU7_9CLOT</name>
<keyword evidence="5" id="KW-0472">Membrane</keyword>
<dbReference type="Gene3D" id="3.20.20.300">
    <property type="entry name" value="Glycoside hydrolase, family 3, N-terminal domain"/>
    <property type="match status" value="1"/>
</dbReference>
<dbReference type="RefSeq" id="WP_207600099.1">
    <property type="nucleotide sequence ID" value="NZ_JAFNJU010000008.1"/>
</dbReference>
<feature type="compositionally biased region" description="Acidic residues" evidence="4">
    <location>
        <begin position="40"/>
        <end position="52"/>
    </location>
</feature>
<dbReference type="InterPro" id="IPR025453">
    <property type="entry name" value="DUF4309"/>
</dbReference>
<dbReference type="InterPro" id="IPR017853">
    <property type="entry name" value="GH"/>
</dbReference>
<keyword evidence="8" id="KW-1185">Reference proteome</keyword>
<reference evidence="7" key="1">
    <citation type="submission" date="2021-03" db="EMBL/GenBank/DDBJ databases">
        <title>Proteiniclasticum marinus sp. nov., isolated from tidal flat sediment.</title>
        <authorList>
            <person name="Namirimu T."/>
            <person name="Yang J.-A."/>
            <person name="Yang S.-H."/>
            <person name="Kim Y.-J."/>
            <person name="Kwon K.K."/>
        </authorList>
    </citation>
    <scope>NUCLEOTIDE SEQUENCE</scope>
    <source>
        <strain evidence="7">SCR006</strain>
    </source>
</reference>
<dbReference type="PANTHER" id="PTHR30480">
    <property type="entry name" value="BETA-HEXOSAMINIDASE-RELATED"/>
    <property type="match status" value="1"/>
</dbReference>
<evidence type="ECO:0000313" key="7">
    <source>
        <dbReference type="EMBL" id="MBO1265578.1"/>
    </source>
</evidence>
<protein>
    <submittedName>
        <fullName evidence="7">DUF4309 domain-containing protein</fullName>
    </submittedName>
</protein>
<feature type="domain" description="Glycoside hydrolase family 3 N-terminal" evidence="6">
    <location>
        <begin position="215"/>
        <end position="534"/>
    </location>
</feature>
<evidence type="ECO:0000256" key="4">
    <source>
        <dbReference type="SAM" id="MobiDB-lite"/>
    </source>
</evidence>
<evidence type="ECO:0000256" key="2">
    <source>
        <dbReference type="ARBA" id="ARBA00022801"/>
    </source>
</evidence>
<feature type="transmembrane region" description="Helical" evidence="5">
    <location>
        <begin position="5"/>
        <end position="23"/>
    </location>
</feature>
<comment type="similarity">
    <text evidence="1">Belongs to the glycosyl hydrolase 3 family.</text>
</comment>
<dbReference type="EMBL" id="JAFNJU010000008">
    <property type="protein sequence ID" value="MBO1265578.1"/>
    <property type="molecule type" value="Genomic_DNA"/>
</dbReference>
<keyword evidence="3" id="KW-0326">Glycosidase</keyword>
<dbReference type="PANTHER" id="PTHR30480:SF16">
    <property type="entry name" value="GLYCOSIDE HYDROLASE FAMILY 3 DOMAIN PROTEIN"/>
    <property type="match status" value="1"/>
</dbReference>
<sequence>MSRKVFYFTLILIISSAAFLMYISRRAPEEELEPSIPEREIEEETEEPAEEEMDEEILAMMKLISLRAEEGGLPEVPLVVGHSEKTDVEREYGSPDSQDDTEEGEYAVYLSEHITVGYEDALVTDLRSYDPDLARITYAHITEILGEAPKTSTYTDDENSHLILTYPVSEIYSLKWILDQNSGDPKNPSADHISIVMSEEHPTAVMLKRIHAMSLKEKIGQMVFAGISGITADDSALALITEEKVGGIIFNSPNLKDPEQTRTYVNTLKAANEMNEIPLFFGIDQEGGRVSKIPGDLMDIPSSRKVGEVDDPEFSYELGQALGEIVKAYGFNINFAPVLDINSNPQNPVIGDRSFGDNALRVSSHGIPLMKGLQDAHVIPTIKHFPGHGDTDVDSHLALPVIEKSREDLAALELIPFRNAIEAGADMVMIAHLLLPEIDDKFPSSLSETVIHDMLRAELQYKGVVITDDLMMKAIDANYGLDEAAVLSLKAGSDIVMIAGGYEKVRDVLTALLDAAVSGEIPEERINQSVRRILLLKDKYEITDAPVEEIQTERLNELLEALLNQYMN</sequence>
<dbReference type="SUPFAM" id="SSF51445">
    <property type="entry name" value="(Trans)glycosidases"/>
    <property type="match status" value="1"/>
</dbReference>
<evidence type="ECO:0000313" key="8">
    <source>
        <dbReference type="Proteomes" id="UP000664218"/>
    </source>
</evidence>